<organism evidence="1 2">
    <name type="scientific">Vibrio jasicida</name>
    <dbReference type="NCBI Taxonomy" id="766224"/>
    <lineage>
        <taxon>Bacteria</taxon>
        <taxon>Pseudomonadati</taxon>
        <taxon>Pseudomonadota</taxon>
        <taxon>Gammaproteobacteria</taxon>
        <taxon>Vibrionales</taxon>
        <taxon>Vibrionaceae</taxon>
        <taxon>Vibrio</taxon>
    </lineage>
</organism>
<evidence type="ECO:0000313" key="1">
    <source>
        <dbReference type="EMBL" id="CAH1574758.1"/>
    </source>
</evidence>
<dbReference type="EMBL" id="CAKMUD010000035">
    <property type="protein sequence ID" value="CAH1574758.1"/>
    <property type="molecule type" value="Genomic_DNA"/>
</dbReference>
<proteinExistence type="predicted"/>
<protein>
    <submittedName>
        <fullName evidence="1">Uncharacterized protein</fullName>
    </submittedName>
</protein>
<comment type="caution">
    <text evidence="1">The sequence shown here is derived from an EMBL/GenBank/DDBJ whole genome shotgun (WGS) entry which is preliminary data.</text>
</comment>
<dbReference type="AlphaFoldDB" id="A0AAU9QIE9"/>
<reference evidence="1" key="1">
    <citation type="submission" date="2022-01" db="EMBL/GenBank/DDBJ databases">
        <authorList>
            <person name="Lagorce A."/>
        </authorList>
    </citation>
    <scope>NUCLEOTIDE SEQUENCE</scope>
    <source>
        <strain evidence="1">Th15_F1_A12</strain>
    </source>
</reference>
<name>A0AAU9QIE9_9VIBR</name>
<gene>
    <name evidence="1" type="ORF">THF1A12_130026</name>
</gene>
<accession>A0AAU9QIE9</accession>
<dbReference type="Proteomes" id="UP001295462">
    <property type="component" value="Unassembled WGS sequence"/>
</dbReference>
<sequence length="61" mass="6732">MVEILYLSPKVGIENKSQQNNKTKHLTSNGVTRTLCITQKLVKILSSTLILVTILQTHIAG</sequence>
<evidence type="ECO:0000313" key="2">
    <source>
        <dbReference type="Proteomes" id="UP001295462"/>
    </source>
</evidence>